<reference evidence="1 2" key="1">
    <citation type="submission" date="2016-09" db="EMBL/GenBank/DDBJ databases">
        <title>Pseudonocardia autotrophica DSM535, a candidate organism with high potential of specific P450 cytochromes.</title>
        <authorList>
            <person name="Grumaz C."/>
            <person name="Vainshtein Y."/>
            <person name="Kirstahler P."/>
            <person name="Sohn K."/>
        </authorList>
    </citation>
    <scope>NUCLEOTIDE SEQUENCE [LARGE SCALE GENOMIC DNA]</scope>
    <source>
        <strain evidence="1 2">DSM 535</strain>
    </source>
</reference>
<dbReference type="EMBL" id="MIGB01000001">
    <property type="protein sequence ID" value="OSY43950.1"/>
    <property type="molecule type" value="Genomic_DNA"/>
</dbReference>
<accession>A0A1Y2N911</accession>
<protein>
    <recommendedName>
        <fullName evidence="3">Alpha/beta hydrolase family protein</fullName>
    </recommendedName>
</protein>
<dbReference type="Proteomes" id="UP000194360">
    <property type="component" value="Unassembled WGS sequence"/>
</dbReference>
<evidence type="ECO:0000313" key="2">
    <source>
        <dbReference type="Proteomes" id="UP000194360"/>
    </source>
</evidence>
<organism evidence="1 2">
    <name type="scientific">Pseudonocardia autotrophica</name>
    <name type="common">Amycolata autotrophica</name>
    <name type="synonym">Nocardia autotrophica</name>
    <dbReference type="NCBI Taxonomy" id="2074"/>
    <lineage>
        <taxon>Bacteria</taxon>
        <taxon>Bacillati</taxon>
        <taxon>Actinomycetota</taxon>
        <taxon>Actinomycetes</taxon>
        <taxon>Pseudonocardiales</taxon>
        <taxon>Pseudonocardiaceae</taxon>
        <taxon>Pseudonocardia</taxon>
    </lineage>
</organism>
<keyword evidence="2" id="KW-1185">Reference proteome</keyword>
<dbReference type="STRING" id="2074.BG845_00070"/>
<comment type="caution">
    <text evidence="1">The sequence shown here is derived from an EMBL/GenBank/DDBJ whole genome shotgun (WGS) entry which is preliminary data.</text>
</comment>
<dbReference type="Gene3D" id="3.40.50.1820">
    <property type="entry name" value="alpha/beta hydrolase"/>
    <property type="match status" value="1"/>
</dbReference>
<dbReference type="SUPFAM" id="SSF53474">
    <property type="entry name" value="alpha/beta-Hydrolases"/>
    <property type="match status" value="1"/>
</dbReference>
<name>A0A1Y2N911_PSEAH</name>
<evidence type="ECO:0008006" key="3">
    <source>
        <dbReference type="Google" id="ProtNLM"/>
    </source>
</evidence>
<evidence type="ECO:0000313" key="1">
    <source>
        <dbReference type="EMBL" id="OSY43950.1"/>
    </source>
</evidence>
<proteinExistence type="predicted"/>
<dbReference type="InterPro" id="IPR029058">
    <property type="entry name" value="AB_hydrolase_fold"/>
</dbReference>
<sequence>MRETVRWVPDPGALRGGRVTVGIGEDSDGRLCDLTSRALADRLGVTPERFPGGHVGFMEHPAAFDARLREVLARL</sequence>
<dbReference type="AlphaFoldDB" id="A0A1Y2N911"/>
<gene>
    <name evidence="1" type="ORF">BG845_00070</name>
</gene>